<keyword evidence="1" id="KW-1133">Transmembrane helix</keyword>
<sequence length="132" mass="15498">MLEKGGSNMWFLFIVGLLCGYFMIAWTPAVEPFVFEVFLTDMIFDPMKTFFALVSFFIGFISNAILIRAATWHTLQAWRKEPTNRKEQFLSYSVLLTFFILAMIDVKKTTIFFLFSLIYGMMSMSVYKEREN</sequence>
<keyword evidence="1" id="KW-0472">Membrane</keyword>
<feature type="transmembrane region" description="Helical" evidence="1">
    <location>
        <begin position="9"/>
        <end position="29"/>
    </location>
</feature>
<gene>
    <name evidence="2" type="ordered locus">Aflv_1063</name>
</gene>
<dbReference type="AlphaFoldDB" id="B7GHL7"/>
<dbReference type="HOGENOM" id="CLU_1924567_0_0_9"/>
<feature type="transmembrane region" description="Helical" evidence="1">
    <location>
        <begin position="49"/>
        <end position="69"/>
    </location>
</feature>
<dbReference type="eggNOG" id="ENOG50332PS">
    <property type="taxonomic scope" value="Bacteria"/>
</dbReference>
<accession>B7GHL7</accession>
<evidence type="ECO:0000313" key="2">
    <source>
        <dbReference type="EMBL" id="ACJ33439.1"/>
    </source>
</evidence>
<proteinExistence type="predicted"/>
<keyword evidence="1" id="KW-0812">Transmembrane</keyword>
<dbReference type="STRING" id="491915.Aflv_1063"/>
<dbReference type="Proteomes" id="UP000000742">
    <property type="component" value="Chromosome"/>
</dbReference>
<name>B7GHL7_ANOFW</name>
<evidence type="ECO:0000313" key="3">
    <source>
        <dbReference type="Proteomes" id="UP000000742"/>
    </source>
</evidence>
<protein>
    <submittedName>
        <fullName evidence="2">Uncharacterized membrane protein</fullName>
    </submittedName>
</protein>
<feature type="transmembrane region" description="Helical" evidence="1">
    <location>
        <begin position="110"/>
        <end position="127"/>
    </location>
</feature>
<feature type="transmembrane region" description="Helical" evidence="1">
    <location>
        <begin position="89"/>
        <end position="104"/>
    </location>
</feature>
<evidence type="ECO:0000256" key="1">
    <source>
        <dbReference type="SAM" id="Phobius"/>
    </source>
</evidence>
<dbReference type="EMBL" id="CP000922">
    <property type="protein sequence ID" value="ACJ33439.1"/>
    <property type="molecule type" value="Genomic_DNA"/>
</dbReference>
<reference evidence="2 3" key="1">
    <citation type="journal article" date="2008" name="Genome Biol.">
        <title>Encapsulated in silica: genome, proteome and physiology of the thermophilic bacterium Anoxybacillus flavithermus WK1.</title>
        <authorList>
            <person name="Saw J.H."/>
            <person name="Mountain B.W."/>
            <person name="Feng L."/>
            <person name="Omelchenko M.V."/>
            <person name="Hou S."/>
            <person name="Saito J.A."/>
            <person name="Stott M.B."/>
            <person name="Li D."/>
            <person name="Zhao G."/>
            <person name="Wu J."/>
            <person name="Galperin M.Y."/>
            <person name="Koonin E.V."/>
            <person name="Makarova K.S."/>
            <person name="Wolf Y.I."/>
            <person name="Rigden D.J."/>
            <person name="Dunfield P.F."/>
            <person name="Wang L."/>
            <person name="Alam M."/>
        </authorList>
    </citation>
    <scope>NUCLEOTIDE SEQUENCE [LARGE SCALE GENOMIC DNA]</scope>
    <source>
        <strain evidence="3">DSM 21510 / WK1</strain>
    </source>
</reference>
<dbReference type="KEGG" id="afl:Aflv_1063"/>
<organism evidence="2 3">
    <name type="scientific">Anoxybacillus flavithermus (strain DSM 21510 / WK1)</name>
    <dbReference type="NCBI Taxonomy" id="491915"/>
    <lineage>
        <taxon>Bacteria</taxon>
        <taxon>Bacillati</taxon>
        <taxon>Bacillota</taxon>
        <taxon>Bacilli</taxon>
        <taxon>Bacillales</taxon>
        <taxon>Anoxybacillaceae</taxon>
        <taxon>Anoxybacillus</taxon>
    </lineage>
</organism>